<name>A0A164EUL5_9CRUS</name>
<feature type="compositionally biased region" description="Basic and acidic residues" evidence="1">
    <location>
        <begin position="125"/>
        <end position="135"/>
    </location>
</feature>
<evidence type="ECO:0000313" key="3">
    <source>
        <dbReference type="Proteomes" id="UP000076858"/>
    </source>
</evidence>
<accession>A0A164EUL5</accession>
<proteinExistence type="predicted"/>
<feature type="compositionally biased region" description="Acidic residues" evidence="1">
    <location>
        <begin position="56"/>
        <end position="68"/>
    </location>
</feature>
<sequence length="232" mass="25520">MDFDVKNMSFFTTKSANLYENKLIVNYEYEDSIILEFAFEESNISDSAIEISTKTDDEDDDEDVDADSEDTRWQETNQKRSVLLQDSSSLLCDRFVLCLLTQLFHASFFLTTSTHAPAGQPINGSEKEERADVEQWQKSPAAQADRKTLVSASGGGGTSLANRTNRLVTITSYKSRNSASVKPDDASAVSGIKVTPVAVGSSRYKIRMDQRIAAAAAEKASKTTTTKKTTTL</sequence>
<keyword evidence="3" id="KW-1185">Reference proteome</keyword>
<protein>
    <submittedName>
        <fullName evidence="2">Uncharacterized protein</fullName>
    </submittedName>
</protein>
<dbReference type="EMBL" id="LRGB01022479">
    <property type="protein sequence ID" value="KZR97148.1"/>
    <property type="molecule type" value="Genomic_DNA"/>
</dbReference>
<gene>
    <name evidence="2" type="ORF">APZ42_008145</name>
</gene>
<reference evidence="2 3" key="1">
    <citation type="submission" date="2016-03" db="EMBL/GenBank/DDBJ databases">
        <title>EvidentialGene: Evidence-directed Construction of Genes on Genomes.</title>
        <authorList>
            <person name="Gilbert D.G."/>
            <person name="Choi J.-H."/>
            <person name="Mockaitis K."/>
            <person name="Colbourne J."/>
            <person name="Pfrender M."/>
        </authorList>
    </citation>
    <scope>NUCLEOTIDE SEQUENCE [LARGE SCALE GENOMIC DNA]</scope>
    <source>
        <strain evidence="2 3">Xinb3</strain>
        <tissue evidence="2">Complete organism</tissue>
    </source>
</reference>
<comment type="caution">
    <text evidence="2">The sequence shown here is derived from an EMBL/GenBank/DDBJ whole genome shotgun (WGS) entry which is preliminary data.</text>
</comment>
<evidence type="ECO:0000313" key="2">
    <source>
        <dbReference type="EMBL" id="KZR97148.1"/>
    </source>
</evidence>
<dbReference type="AlphaFoldDB" id="A0A164EUL5"/>
<organism evidence="2 3">
    <name type="scientific">Daphnia magna</name>
    <dbReference type="NCBI Taxonomy" id="35525"/>
    <lineage>
        <taxon>Eukaryota</taxon>
        <taxon>Metazoa</taxon>
        <taxon>Ecdysozoa</taxon>
        <taxon>Arthropoda</taxon>
        <taxon>Crustacea</taxon>
        <taxon>Branchiopoda</taxon>
        <taxon>Diplostraca</taxon>
        <taxon>Cladocera</taxon>
        <taxon>Anomopoda</taxon>
        <taxon>Daphniidae</taxon>
        <taxon>Daphnia</taxon>
    </lineage>
</organism>
<feature type="region of interest" description="Disordered" evidence="1">
    <location>
        <begin position="115"/>
        <end position="158"/>
    </location>
</feature>
<evidence type="ECO:0000256" key="1">
    <source>
        <dbReference type="SAM" id="MobiDB-lite"/>
    </source>
</evidence>
<feature type="region of interest" description="Disordered" evidence="1">
    <location>
        <begin position="50"/>
        <end position="73"/>
    </location>
</feature>
<dbReference type="Proteomes" id="UP000076858">
    <property type="component" value="Unassembled WGS sequence"/>
</dbReference>